<keyword evidence="4" id="KW-0444">Lipid biosynthesis</keyword>
<evidence type="ECO:0000256" key="6">
    <source>
        <dbReference type="ARBA" id="ARBA00022676"/>
    </source>
</evidence>
<dbReference type="EMBL" id="NVSR01000012">
    <property type="protein sequence ID" value="PCI29604.1"/>
    <property type="molecule type" value="Genomic_DNA"/>
</dbReference>
<dbReference type="InterPro" id="IPR003835">
    <property type="entry name" value="Glyco_trans_19"/>
</dbReference>
<comment type="caution">
    <text evidence="11">The sequence shown here is derived from an EMBL/GenBank/DDBJ whole genome shotgun (WGS) entry which is preliminary data.</text>
</comment>
<evidence type="ECO:0000256" key="8">
    <source>
        <dbReference type="ARBA" id="ARBA00023098"/>
    </source>
</evidence>
<evidence type="ECO:0000313" key="11">
    <source>
        <dbReference type="EMBL" id="PCI29604.1"/>
    </source>
</evidence>
<gene>
    <name evidence="11" type="ORF">COB67_03775</name>
</gene>
<accession>A0A2A4T8A9</accession>
<keyword evidence="6" id="KW-0328">Glycosyltransferase</keyword>
<keyword evidence="5" id="KW-0441">Lipid A biosynthesis</keyword>
<dbReference type="NCBIfam" id="TIGR00215">
    <property type="entry name" value="lpxB"/>
    <property type="match status" value="1"/>
</dbReference>
<evidence type="ECO:0000256" key="9">
    <source>
        <dbReference type="ARBA" id="ARBA00048975"/>
    </source>
</evidence>
<dbReference type="PANTHER" id="PTHR30372">
    <property type="entry name" value="LIPID-A-DISACCHARIDE SYNTHASE"/>
    <property type="match status" value="1"/>
</dbReference>
<keyword evidence="8" id="KW-0443">Lipid metabolism</keyword>
<comment type="function">
    <text evidence="1">Condensation of UDP-2,3-diacylglucosamine and 2,3-diacylglucosamine-1-phosphate to form lipid A disaccharide, a precursor of lipid A, a phosphorylated glycolipid that anchors the lipopolysaccharide to the outer membrane of the cell.</text>
</comment>
<dbReference type="GO" id="GO:0008915">
    <property type="term" value="F:lipid-A-disaccharide synthase activity"/>
    <property type="evidence" value="ECO:0007669"/>
    <property type="project" value="UniProtKB-UniRule"/>
</dbReference>
<evidence type="ECO:0000313" key="12">
    <source>
        <dbReference type="Proteomes" id="UP000218113"/>
    </source>
</evidence>
<dbReference type="AlphaFoldDB" id="A0A2A4T8A9"/>
<evidence type="ECO:0000256" key="7">
    <source>
        <dbReference type="ARBA" id="ARBA00022679"/>
    </source>
</evidence>
<proteinExistence type="predicted"/>
<keyword evidence="7" id="KW-0808">Transferase</keyword>
<evidence type="ECO:0000256" key="2">
    <source>
        <dbReference type="ARBA" id="ARBA00012687"/>
    </source>
</evidence>
<dbReference type="GO" id="GO:0016020">
    <property type="term" value="C:membrane"/>
    <property type="evidence" value="ECO:0007669"/>
    <property type="project" value="GOC"/>
</dbReference>
<dbReference type="PANTHER" id="PTHR30372:SF4">
    <property type="entry name" value="LIPID-A-DISACCHARIDE SYNTHASE, MITOCHONDRIAL-RELATED"/>
    <property type="match status" value="1"/>
</dbReference>
<dbReference type="Proteomes" id="UP000218113">
    <property type="component" value="Unassembled WGS sequence"/>
</dbReference>
<sequence length="375" mass="42684">MNKLMVIAGEASGDLHGGHVLLELKKLRPDLEIFGTGGQLIESTGAHLYYRVEDLAVIGFIEVMKRYKYYKGIFDEMVSKLDEERPDAVFLVDYAGFNLRFAAEAKKRGIKVIFYIAPQVWAWKKNRIHKMKAFIDELIVLFPFEVDFFKENGMVAHCFGHPLLDIAKPSLDRKEFSQKWGLENQNKRISFLPGSRKNEILKHLPLLIQVVENLAIQRANLQFIFPLAPTVTREEVLPYFEGVKAEVQIVEQDTYNAVANSDFAVVASGTATLETAILQTPMLIFYKVSPLTYLIAKFILRIGDIGLPNIVARKKIVPELVQHSSPETMVKMILSYLEDRPKYQEVRDNLAQLKHDLGEEHAYANTAKFVASLLK</sequence>
<name>A0A2A4T8A9_9DELT</name>
<evidence type="ECO:0000256" key="3">
    <source>
        <dbReference type="ARBA" id="ARBA00020902"/>
    </source>
</evidence>
<protein>
    <recommendedName>
        <fullName evidence="3 10">Lipid-A-disaccharide synthase</fullName>
        <ecNumber evidence="2 10">2.4.1.182</ecNumber>
    </recommendedName>
</protein>
<evidence type="ECO:0000256" key="4">
    <source>
        <dbReference type="ARBA" id="ARBA00022516"/>
    </source>
</evidence>
<dbReference type="SUPFAM" id="SSF53756">
    <property type="entry name" value="UDP-Glycosyltransferase/glycogen phosphorylase"/>
    <property type="match status" value="1"/>
</dbReference>
<organism evidence="11 12">
    <name type="scientific">SAR324 cluster bacterium</name>
    <dbReference type="NCBI Taxonomy" id="2024889"/>
    <lineage>
        <taxon>Bacteria</taxon>
        <taxon>Deltaproteobacteria</taxon>
        <taxon>SAR324 cluster</taxon>
    </lineage>
</organism>
<dbReference type="GO" id="GO:0005543">
    <property type="term" value="F:phospholipid binding"/>
    <property type="evidence" value="ECO:0007669"/>
    <property type="project" value="TreeGrafter"/>
</dbReference>
<dbReference type="Pfam" id="PF02684">
    <property type="entry name" value="LpxB"/>
    <property type="match status" value="1"/>
</dbReference>
<dbReference type="EC" id="2.4.1.182" evidence="2 10"/>
<evidence type="ECO:0000256" key="10">
    <source>
        <dbReference type="NCBIfam" id="TIGR00215"/>
    </source>
</evidence>
<reference evidence="12" key="1">
    <citation type="submission" date="2017-08" db="EMBL/GenBank/DDBJ databases">
        <title>A dynamic microbial community with high functional redundancy inhabits the cold, oxic subseafloor aquifer.</title>
        <authorList>
            <person name="Tully B.J."/>
            <person name="Wheat C.G."/>
            <person name="Glazer B.T."/>
            <person name="Huber J.A."/>
        </authorList>
    </citation>
    <scope>NUCLEOTIDE SEQUENCE [LARGE SCALE GENOMIC DNA]</scope>
</reference>
<dbReference type="GO" id="GO:0009245">
    <property type="term" value="P:lipid A biosynthetic process"/>
    <property type="evidence" value="ECO:0007669"/>
    <property type="project" value="UniProtKB-UniRule"/>
</dbReference>
<evidence type="ECO:0000256" key="5">
    <source>
        <dbReference type="ARBA" id="ARBA00022556"/>
    </source>
</evidence>
<evidence type="ECO:0000256" key="1">
    <source>
        <dbReference type="ARBA" id="ARBA00002056"/>
    </source>
</evidence>
<comment type="catalytic activity">
    <reaction evidence="9">
        <text>a lipid X + a UDP-2-N,3-O-bis[(3R)-3-hydroxyacyl]-alpha-D-glucosamine = a lipid A disaccharide + UDP + H(+)</text>
        <dbReference type="Rhea" id="RHEA:67828"/>
        <dbReference type="ChEBI" id="CHEBI:15378"/>
        <dbReference type="ChEBI" id="CHEBI:58223"/>
        <dbReference type="ChEBI" id="CHEBI:137748"/>
        <dbReference type="ChEBI" id="CHEBI:176338"/>
        <dbReference type="ChEBI" id="CHEBI:176343"/>
        <dbReference type="EC" id="2.4.1.182"/>
    </reaction>
</comment>